<dbReference type="EMBL" id="CAJVQC010047654">
    <property type="protein sequence ID" value="CAG8785075.1"/>
    <property type="molecule type" value="Genomic_DNA"/>
</dbReference>
<gene>
    <name evidence="1" type="ORF">RPERSI_LOCUS18161</name>
</gene>
<accession>A0ACA9RBD4</accession>
<sequence length="51" mass="5886">AATTNSTIKSTRQTEKNDYDSIVIQEVDINDIVYVEIDCLDVRDLIERKIK</sequence>
<feature type="non-terminal residue" evidence="1">
    <location>
        <position position="51"/>
    </location>
</feature>
<dbReference type="Proteomes" id="UP000789920">
    <property type="component" value="Unassembled WGS sequence"/>
</dbReference>
<evidence type="ECO:0000313" key="1">
    <source>
        <dbReference type="EMBL" id="CAG8785075.1"/>
    </source>
</evidence>
<reference evidence="1" key="1">
    <citation type="submission" date="2021-06" db="EMBL/GenBank/DDBJ databases">
        <authorList>
            <person name="Kallberg Y."/>
            <person name="Tangrot J."/>
            <person name="Rosling A."/>
        </authorList>
    </citation>
    <scope>NUCLEOTIDE SEQUENCE</scope>
    <source>
        <strain evidence="1">MA461A</strain>
    </source>
</reference>
<keyword evidence="2" id="KW-1185">Reference proteome</keyword>
<evidence type="ECO:0000313" key="2">
    <source>
        <dbReference type="Proteomes" id="UP000789920"/>
    </source>
</evidence>
<feature type="non-terminal residue" evidence="1">
    <location>
        <position position="1"/>
    </location>
</feature>
<name>A0ACA9RBD4_9GLOM</name>
<comment type="caution">
    <text evidence="1">The sequence shown here is derived from an EMBL/GenBank/DDBJ whole genome shotgun (WGS) entry which is preliminary data.</text>
</comment>
<proteinExistence type="predicted"/>
<organism evidence="1 2">
    <name type="scientific">Racocetra persica</name>
    <dbReference type="NCBI Taxonomy" id="160502"/>
    <lineage>
        <taxon>Eukaryota</taxon>
        <taxon>Fungi</taxon>
        <taxon>Fungi incertae sedis</taxon>
        <taxon>Mucoromycota</taxon>
        <taxon>Glomeromycotina</taxon>
        <taxon>Glomeromycetes</taxon>
        <taxon>Diversisporales</taxon>
        <taxon>Gigasporaceae</taxon>
        <taxon>Racocetra</taxon>
    </lineage>
</organism>
<protein>
    <submittedName>
        <fullName evidence="1">5811_t:CDS:1</fullName>
    </submittedName>
</protein>